<sequence length="140" mass="15408">MAAALAPYGYRRRSVLLRRFENGISARLPAFPPSRLPAASTLSIARPKRRSSTSDLRITSARRKLGPLGKAEFATWEPRPAMLRYDDIATASFCILHLPPGERTRHTTSDDDAEASSERNKRPPTGRIPQCIGALPLSLA</sequence>
<name>A0A139IP66_9PEZI</name>
<dbReference type="EMBL" id="LFZO01000038">
    <property type="protein sequence ID" value="KXT16400.1"/>
    <property type="molecule type" value="Genomic_DNA"/>
</dbReference>
<dbReference type="AlphaFoldDB" id="A0A139IP66"/>
<protein>
    <submittedName>
        <fullName evidence="2">Uncharacterized protein</fullName>
    </submittedName>
</protein>
<reference evidence="2 3" key="1">
    <citation type="submission" date="2015-07" db="EMBL/GenBank/DDBJ databases">
        <title>Comparative genomics of the Sigatoka disease complex on banana suggests a link between parallel evolutionary changes in Pseudocercospora fijiensis and Pseudocercospora eumusae and increased virulence on the banana host.</title>
        <authorList>
            <person name="Chang T.-C."/>
            <person name="Salvucci A."/>
            <person name="Crous P.W."/>
            <person name="Stergiopoulos I."/>
        </authorList>
    </citation>
    <scope>NUCLEOTIDE SEQUENCE [LARGE SCALE GENOMIC DNA]</scope>
    <source>
        <strain evidence="2 3">CBS 116634</strain>
    </source>
</reference>
<dbReference type="Proteomes" id="UP000073492">
    <property type="component" value="Unassembled WGS sequence"/>
</dbReference>
<proteinExistence type="predicted"/>
<gene>
    <name evidence="2" type="ORF">AC579_5592</name>
</gene>
<keyword evidence="3" id="KW-1185">Reference proteome</keyword>
<comment type="caution">
    <text evidence="2">The sequence shown here is derived from an EMBL/GenBank/DDBJ whole genome shotgun (WGS) entry which is preliminary data.</text>
</comment>
<feature type="region of interest" description="Disordered" evidence="1">
    <location>
        <begin position="100"/>
        <end position="130"/>
    </location>
</feature>
<feature type="compositionally biased region" description="Basic and acidic residues" evidence="1">
    <location>
        <begin position="100"/>
        <end position="109"/>
    </location>
</feature>
<evidence type="ECO:0000256" key="1">
    <source>
        <dbReference type="SAM" id="MobiDB-lite"/>
    </source>
</evidence>
<evidence type="ECO:0000313" key="2">
    <source>
        <dbReference type="EMBL" id="KXT16400.1"/>
    </source>
</evidence>
<organism evidence="2 3">
    <name type="scientific">Pseudocercospora musae</name>
    <dbReference type="NCBI Taxonomy" id="113226"/>
    <lineage>
        <taxon>Eukaryota</taxon>
        <taxon>Fungi</taxon>
        <taxon>Dikarya</taxon>
        <taxon>Ascomycota</taxon>
        <taxon>Pezizomycotina</taxon>
        <taxon>Dothideomycetes</taxon>
        <taxon>Dothideomycetidae</taxon>
        <taxon>Mycosphaerellales</taxon>
        <taxon>Mycosphaerellaceae</taxon>
        <taxon>Pseudocercospora</taxon>
    </lineage>
</organism>
<accession>A0A139IP66</accession>
<evidence type="ECO:0000313" key="3">
    <source>
        <dbReference type="Proteomes" id="UP000073492"/>
    </source>
</evidence>